<dbReference type="GO" id="GO:0006729">
    <property type="term" value="P:tetrahydrobiopterin biosynthetic process"/>
    <property type="evidence" value="ECO:0007669"/>
    <property type="project" value="UniProtKB-KW"/>
</dbReference>
<dbReference type="SUPFAM" id="SSF51735">
    <property type="entry name" value="NAD(P)-binding Rossmann-fold domains"/>
    <property type="match status" value="1"/>
</dbReference>
<proteinExistence type="inferred from homology"/>
<dbReference type="AlphaFoldDB" id="A0A2A4JE47"/>
<protein>
    <recommendedName>
        <fullName evidence="8">Dihydropteridine reductase</fullName>
        <ecNumber evidence="7">1.5.1.34</ecNumber>
    </recommendedName>
    <alternativeName>
        <fullName evidence="10">HDHPR</fullName>
    </alternativeName>
    <alternativeName>
        <fullName evidence="9">Quinoid dihydropteridine reductase</fullName>
    </alternativeName>
</protein>
<keyword evidence="3" id="KW-0521">NADP</keyword>
<evidence type="ECO:0000256" key="4">
    <source>
        <dbReference type="ARBA" id="ARBA00023002"/>
    </source>
</evidence>
<evidence type="ECO:0000256" key="2">
    <source>
        <dbReference type="ARBA" id="ARBA00011738"/>
    </source>
</evidence>
<comment type="catalytic activity">
    <reaction evidence="12">
        <text>5,6,7,8-tetrahydropteridine + NAD(+) = 6,7-dihydropteridine + NADH + H(+)</text>
        <dbReference type="Rhea" id="RHEA:17869"/>
        <dbReference type="ChEBI" id="CHEBI:15378"/>
        <dbReference type="ChEBI" id="CHEBI:28889"/>
        <dbReference type="ChEBI" id="CHEBI:30156"/>
        <dbReference type="ChEBI" id="CHEBI:57540"/>
        <dbReference type="ChEBI" id="CHEBI:57945"/>
        <dbReference type="EC" id="1.5.1.34"/>
    </reaction>
    <physiologicalReaction direction="right-to-left" evidence="12">
        <dbReference type="Rhea" id="RHEA:17871"/>
    </physiologicalReaction>
</comment>
<dbReference type="GO" id="GO:0070404">
    <property type="term" value="F:NADH binding"/>
    <property type="evidence" value="ECO:0007669"/>
    <property type="project" value="TreeGrafter"/>
</dbReference>
<dbReference type="GO" id="GO:0005737">
    <property type="term" value="C:cytoplasm"/>
    <property type="evidence" value="ECO:0007669"/>
    <property type="project" value="TreeGrafter"/>
</dbReference>
<evidence type="ECO:0000256" key="3">
    <source>
        <dbReference type="ARBA" id="ARBA00022857"/>
    </source>
</evidence>
<dbReference type="Gene3D" id="3.40.50.720">
    <property type="entry name" value="NAD(P)-binding Rossmann-like Domain"/>
    <property type="match status" value="1"/>
</dbReference>
<accession>A0A2A4JE47</accession>
<dbReference type="PROSITE" id="PS00061">
    <property type="entry name" value="ADH_SHORT"/>
    <property type="match status" value="1"/>
</dbReference>
<evidence type="ECO:0000313" key="13">
    <source>
        <dbReference type="EMBL" id="PCG69673.1"/>
    </source>
</evidence>
<dbReference type="InterPro" id="IPR020904">
    <property type="entry name" value="Sc_DH/Rdtase_CS"/>
</dbReference>
<reference evidence="13" key="1">
    <citation type="submission" date="2017-09" db="EMBL/GenBank/DDBJ databases">
        <title>Contemporary evolution of a Lepidopteran species, Heliothis virescens, in response to modern agricultural practices.</title>
        <authorList>
            <person name="Fritz M.L."/>
            <person name="Deyonke A.M."/>
            <person name="Papanicolaou A."/>
            <person name="Micinski S."/>
            <person name="Westbrook J."/>
            <person name="Gould F."/>
        </authorList>
    </citation>
    <scope>NUCLEOTIDE SEQUENCE [LARGE SCALE GENOMIC DNA]</scope>
    <source>
        <strain evidence="13">HvINT-</strain>
        <tissue evidence="13">Whole body</tissue>
    </source>
</reference>
<dbReference type="EMBL" id="NWSH01001921">
    <property type="protein sequence ID" value="PCG69673.1"/>
    <property type="molecule type" value="Genomic_DNA"/>
</dbReference>
<evidence type="ECO:0000256" key="5">
    <source>
        <dbReference type="ARBA" id="ARBA00023007"/>
    </source>
</evidence>
<evidence type="ECO:0000256" key="8">
    <source>
        <dbReference type="ARBA" id="ARBA00039520"/>
    </source>
</evidence>
<comment type="catalytic activity">
    <reaction evidence="11">
        <text>5,6,7,8-tetrahydropteridine + NADP(+) = 6,7-dihydropteridine + NADPH + H(+)</text>
        <dbReference type="Rhea" id="RHEA:17865"/>
        <dbReference type="ChEBI" id="CHEBI:15378"/>
        <dbReference type="ChEBI" id="CHEBI:28889"/>
        <dbReference type="ChEBI" id="CHEBI:30156"/>
        <dbReference type="ChEBI" id="CHEBI:57783"/>
        <dbReference type="ChEBI" id="CHEBI:58349"/>
        <dbReference type="EC" id="1.5.1.34"/>
    </reaction>
    <physiologicalReaction direction="right-to-left" evidence="11">
        <dbReference type="Rhea" id="RHEA:17867"/>
    </physiologicalReaction>
</comment>
<dbReference type="FunFam" id="3.40.50.720:FF:000157">
    <property type="entry name" value="Quinoid dihydropteridine reductase"/>
    <property type="match status" value="1"/>
</dbReference>
<evidence type="ECO:0000256" key="7">
    <source>
        <dbReference type="ARBA" id="ARBA00039153"/>
    </source>
</evidence>
<organism evidence="13">
    <name type="scientific">Heliothis virescens</name>
    <name type="common">Tobacco budworm moth</name>
    <dbReference type="NCBI Taxonomy" id="7102"/>
    <lineage>
        <taxon>Eukaryota</taxon>
        <taxon>Metazoa</taxon>
        <taxon>Ecdysozoa</taxon>
        <taxon>Arthropoda</taxon>
        <taxon>Hexapoda</taxon>
        <taxon>Insecta</taxon>
        <taxon>Pterygota</taxon>
        <taxon>Neoptera</taxon>
        <taxon>Endopterygota</taxon>
        <taxon>Lepidoptera</taxon>
        <taxon>Glossata</taxon>
        <taxon>Ditrysia</taxon>
        <taxon>Noctuoidea</taxon>
        <taxon>Noctuidae</taxon>
        <taxon>Heliothinae</taxon>
        <taxon>Heliothis</taxon>
    </lineage>
</organism>
<dbReference type="GO" id="GO:0006559">
    <property type="term" value="P:L-phenylalanine catabolic process"/>
    <property type="evidence" value="ECO:0007669"/>
    <property type="project" value="TreeGrafter"/>
</dbReference>
<dbReference type="PANTHER" id="PTHR15104:SF0">
    <property type="entry name" value="DIHYDROPTERIDINE REDUCTASE"/>
    <property type="match status" value="1"/>
</dbReference>
<keyword evidence="4" id="KW-0560">Oxidoreductase</keyword>
<name>A0A2A4JE47_HELVI</name>
<keyword evidence="5" id="KW-0783">Tetrahydrobiopterin biosynthesis</keyword>
<comment type="caution">
    <text evidence="13">The sequence shown here is derived from an EMBL/GenBank/DDBJ whole genome shotgun (WGS) entry which is preliminary data.</text>
</comment>
<evidence type="ECO:0000256" key="10">
    <source>
        <dbReference type="ARBA" id="ARBA00042518"/>
    </source>
</evidence>
<evidence type="ECO:0000256" key="12">
    <source>
        <dbReference type="ARBA" id="ARBA00047536"/>
    </source>
</evidence>
<evidence type="ECO:0000256" key="9">
    <source>
        <dbReference type="ARBA" id="ARBA00041348"/>
    </source>
</evidence>
<comment type="subunit">
    <text evidence="2">Homodimer.</text>
</comment>
<evidence type="ECO:0000256" key="1">
    <source>
        <dbReference type="ARBA" id="ARBA00006484"/>
    </source>
</evidence>
<gene>
    <name evidence="13" type="ORF">B5V51_3860</name>
</gene>
<evidence type="ECO:0000256" key="6">
    <source>
        <dbReference type="ARBA" id="ARBA00037099"/>
    </source>
</evidence>
<dbReference type="GO" id="GO:0004155">
    <property type="term" value="F:6,7-dihydropteridine reductase activity"/>
    <property type="evidence" value="ECO:0007669"/>
    <property type="project" value="UniProtKB-EC"/>
</dbReference>
<sequence>MASGKIAVYGGRGALGSACVNYFKSANWWVVNIDLKANPSADFNITVPSDGTWTQQEDHVMTLLNSGLQNHKLDAIVCVAGGWTGGNLFDNFSNKADVMWRRSVWPASIAAAVASKHLSPGGLLALTGAIPALKGTPEMMGYGMAKAAVHQLTKSLGSDNSGMPENSVAVALLPLVLDTPMNRKLLPKADYSRWTPLSFVVDLLVKWISGQERPDSGSLIALLTEDNETQVVISVTEEIKKREVLTET</sequence>
<dbReference type="PANTHER" id="PTHR15104">
    <property type="entry name" value="DIHYDROPTERIDINE REDUCTASE"/>
    <property type="match status" value="1"/>
</dbReference>
<dbReference type="EC" id="1.5.1.34" evidence="7"/>
<dbReference type="GO" id="GO:0070402">
    <property type="term" value="F:NADPH binding"/>
    <property type="evidence" value="ECO:0007669"/>
    <property type="project" value="TreeGrafter"/>
</dbReference>
<dbReference type="STRING" id="7102.A0A2A4JE47"/>
<comment type="function">
    <text evidence="6">Catalyzes the conversion of quinonoid dihydrobiopterin into tetrahydrobiopterin.</text>
</comment>
<dbReference type="CDD" id="cd05334">
    <property type="entry name" value="DHPR_SDR_c_like"/>
    <property type="match status" value="1"/>
</dbReference>
<evidence type="ECO:0000256" key="11">
    <source>
        <dbReference type="ARBA" id="ARBA00047429"/>
    </source>
</evidence>
<comment type="similarity">
    <text evidence="1">Belongs to the short-chain dehydrogenases/reductases (SDR) family.</text>
</comment>
<dbReference type="InterPro" id="IPR036291">
    <property type="entry name" value="NAD(P)-bd_dom_sf"/>
</dbReference>